<comment type="caution">
    <text evidence="1">The sequence shown here is derived from an EMBL/GenBank/DDBJ whole genome shotgun (WGS) entry which is preliminary data.</text>
</comment>
<evidence type="ECO:0000313" key="2">
    <source>
        <dbReference type="Proteomes" id="UP000807504"/>
    </source>
</evidence>
<accession>A0A8T0FJ48</accession>
<dbReference type="EMBL" id="JABXBU010000011">
    <property type="protein sequence ID" value="KAF8790956.1"/>
    <property type="molecule type" value="Genomic_DNA"/>
</dbReference>
<proteinExistence type="predicted"/>
<name>A0A8T0FJ48_ARGBR</name>
<reference evidence="1" key="2">
    <citation type="submission" date="2020-06" db="EMBL/GenBank/DDBJ databases">
        <authorList>
            <person name="Sheffer M."/>
        </authorList>
    </citation>
    <scope>NUCLEOTIDE SEQUENCE</scope>
</reference>
<evidence type="ECO:0000313" key="1">
    <source>
        <dbReference type="EMBL" id="KAF8790956.1"/>
    </source>
</evidence>
<reference evidence="1" key="1">
    <citation type="journal article" date="2020" name="bioRxiv">
        <title>Chromosome-level reference genome of the European wasp spider Argiope bruennichi: a resource for studies on range expansion and evolutionary adaptation.</title>
        <authorList>
            <person name="Sheffer M.M."/>
            <person name="Hoppe A."/>
            <person name="Krehenwinkel H."/>
            <person name="Uhl G."/>
            <person name="Kuss A.W."/>
            <person name="Jensen L."/>
            <person name="Jensen C."/>
            <person name="Gillespie R.G."/>
            <person name="Hoff K.J."/>
            <person name="Prost S."/>
        </authorList>
    </citation>
    <scope>NUCLEOTIDE SEQUENCE</scope>
</reference>
<dbReference type="AlphaFoldDB" id="A0A8T0FJ48"/>
<protein>
    <submittedName>
        <fullName evidence="1">Uncharacterized protein</fullName>
    </submittedName>
</protein>
<sequence>MSLTALNRQRGAFKTKVNKIGIFIKEFEPSDDSKKDTIQLSTKLTSVNDILRGLDQIKCELCALPDDLDLKDVLEFTIELEEDAQEMKLYFIYILRFIKNSKSPSDKRITGPFTHKELIGAEVWLLNAVQKIEFSSEFKNLLKGKPVPCNSKLASLNCFIDENSIIRVGGRLQNSSLSFNEKCSIMLPIILFVNFFPEFPRKDFGDSSYYYSVFFYLDFIGGKLGQLRIRDSTTRLLWCPLLPKAV</sequence>
<dbReference type="Proteomes" id="UP000807504">
    <property type="component" value="Unassembled WGS sequence"/>
</dbReference>
<organism evidence="1 2">
    <name type="scientific">Argiope bruennichi</name>
    <name type="common">Wasp spider</name>
    <name type="synonym">Aranea bruennichi</name>
    <dbReference type="NCBI Taxonomy" id="94029"/>
    <lineage>
        <taxon>Eukaryota</taxon>
        <taxon>Metazoa</taxon>
        <taxon>Ecdysozoa</taxon>
        <taxon>Arthropoda</taxon>
        <taxon>Chelicerata</taxon>
        <taxon>Arachnida</taxon>
        <taxon>Araneae</taxon>
        <taxon>Araneomorphae</taxon>
        <taxon>Entelegynae</taxon>
        <taxon>Araneoidea</taxon>
        <taxon>Araneidae</taxon>
        <taxon>Argiope</taxon>
    </lineage>
</organism>
<keyword evidence="2" id="KW-1185">Reference proteome</keyword>
<gene>
    <name evidence="1" type="ORF">HNY73_005895</name>
</gene>